<evidence type="ECO:0000313" key="6">
    <source>
        <dbReference type="EMBL" id="SVE93346.1"/>
    </source>
</evidence>
<feature type="compositionally biased region" description="Basic residues" evidence="4">
    <location>
        <begin position="203"/>
        <end position="215"/>
    </location>
</feature>
<feature type="region of interest" description="Disordered" evidence="4">
    <location>
        <begin position="130"/>
        <end position="215"/>
    </location>
</feature>
<feature type="compositionally biased region" description="Acidic residues" evidence="4">
    <location>
        <begin position="135"/>
        <end position="146"/>
    </location>
</feature>
<organism evidence="6">
    <name type="scientific">Moina brachiata</name>
    <dbReference type="NCBI Taxonomy" id="675436"/>
    <lineage>
        <taxon>Eukaryota</taxon>
        <taxon>Metazoa</taxon>
        <taxon>Ecdysozoa</taxon>
        <taxon>Arthropoda</taxon>
        <taxon>Crustacea</taxon>
        <taxon>Branchiopoda</taxon>
        <taxon>Diplostraca</taxon>
        <taxon>Cladocera</taxon>
        <taxon>Anomopoda</taxon>
        <taxon>Moinidae</taxon>
        <taxon>Moina</taxon>
    </lineage>
</organism>
<dbReference type="PANTHER" id="PTHR31684">
    <property type="entry name" value="COILED-COIL DOMAIN-CONTAINING PROTEIN 43"/>
    <property type="match status" value="1"/>
</dbReference>
<proteinExistence type="evidence at transcript level"/>
<keyword evidence="3" id="KW-0175">Coiled coil</keyword>
<sequence>MAACTVDDFDKWLSVKLNSLNTDESVFGEYIKGILQGDESQDEKIEALEGIFAEISPADGASQTEICQEIMNHWQLFVEAVASKDQKETDAVSVDIRIAKIMEQQAQCVVPQRKQSEEAKKLKQSILSQYAEVSASEDEDGDEEGGSESGDEKLLPRNTNAEDVMKLDKLKKETLRLESQKKKDKDKEDRERQKQLAIDRKEKEKKRTQKGEKKR</sequence>
<feature type="compositionally biased region" description="Basic and acidic residues" evidence="4">
    <location>
        <begin position="163"/>
        <end position="202"/>
    </location>
</feature>
<protein>
    <recommendedName>
        <fullName evidence="2">Coiled-coil domain-containing protein 43</fullName>
    </recommendedName>
</protein>
<gene>
    <name evidence="6" type="primary">EOG090X0H15</name>
</gene>
<dbReference type="AlphaFoldDB" id="A0A4Y7NL65"/>
<comment type="similarity">
    <text evidence="1">Belongs to the CCDC43 family.</text>
</comment>
<evidence type="ECO:0000256" key="2">
    <source>
        <dbReference type="ARBA" id="ARBA00016648"/>
    </source>
</evidence>
<name>A0A4Y7NL65_9CRUS</name>
<accession>A0A4Y7NL65</accession>
<evidence type="ECO:0000259" key="5">
    <source>
        <dbReference type="Pfam" id="PF26091"/>
    </source>
</evidence>
<evidence type="ECO:0000256" key="4">
    <source>
        <dbReference type="SAM" id="MobiDB-lite"/>
    </source>
</evidence>
<evidence type="ECO:0000256" key="3">
    <source>
        <dbReference type="ARBA" id="ARBA00023054"/>
    </source>
</evidence>
<dbReference type="EMBL" id="LR023727">
    <property type="protein sequence ID" value="SVE93346.1"/>
    <property type="molecule type" value="mRNA"/>
</dbReference>
<dbReference type="InterPro" id="IPR037666">
    <property type="entry name" value="CCDC43"/>
</dbReference>
<dbReference type="PANTHER" id="PTHR31684:SF2">
    <property type="entry name" value="COILED-COIL DOMAIN-CONTAINING PROTEIN 43"/>
    <property type="match status" value="1"/>
</dbReference>
<feature type="domain" description="CCDC43 PWI-like" evidence="5">
    <location>
        <begin position="6"/>
        <end position="77"/>
    </location>
</feature>
<dbReference type="Pfam" id="PF26091">
    <property type="entry name" value="PWI_CCDC43"/>
    <property type="match status" value="1"/>
</dbReference>
<evidence type="ECO:0000256" key="1">
    <source>
        <dbReference type="ARBA" id="ARBA00005305"/>
    </source>
</evidence>
<reference evidence="6" key="1">
    <citation type="submission" date="2018-08" db="EMBL/GenBank/DDBJ databases">
        <authorList>
            <person name="Cornetti L."/>
        </authorList>
    </citation>
    <scope>NUCLEOTIDE SEQUENCE</scope>
    <source>
        <strain evidence="6">DE-FRO-2-1</strain>
    </source>
</reference>
<dbReference type="InterPro" id="IPR058771">
    <property type="entry name" value="PWI_CCDC43"/>
</dbReference>